<dbReference type="PANTHER" id="PTHR12358:SF106">
    <property type="entry name" value="LIPID KINASE YEGS"/>
    <property type="match status" value="1"/>
</dbReference>
<sequence length="321" mass="33304">VKVLLIVNPSASSVTARTRIVIQKALSADHRLEVAATTRRGHATRLAQSASNDGMDVVVVLGGDGTLNEAANGLAGTDTALAALPGGSTNVFARTIGLPDDAVEATGALLDAIEAASIRRVGLGAIGDRYFLFHAGIGFDAAVVEQVERRGGLLKRFAGHPLFIAAAVDTWIRHYDHRRPVFRVASRRLDEPGPPDPASGVPGVFTVCLNTDPYTYLGTRGLSLVPEATLDSPLAIVTFRSLSPGRLLPALAGALGVGRATVGSSPSVDVRTDVTEAVIAASRPVPWQVDGDHLGEATTLSVRHVPDALDLVVPLASAAFG</sequence>
<organism evidence="2">
    <name type="scientific">marine metagenome</name>
    <dbReference type="NCBI Taxonomy" id="408172"/>
    <lineage>
        <taxon>unclassified sequences</taxon>
        <taxon>metagenomes</taxon>
        <taxon>ecological metagenomes</taxon>
    </lineage>
</organism>
<dbReference type="InterPro" id="IPR017438">
    <property type="entry name" value="ATP-NAD_kinase_N"/>
</dbReference>
<dbReference type="PANTHER" id="PTHR12358">
    <property type="entry name" value="SPHINGOSINE KINASE"/>
    <property type="match status" value="1"/>
</dbReference>
<accession>A0A381NAR2</accession>
<dbReference type="InterPro" id="IPR050187">
    <property type="entry name" value="Lipid_Phosphate_FormReg"/>
</dbReference>
<feature type="non-terminal residue" evidence="2">
    <location>
        <position position="1"/>
    </location>
</feature>
<dbReference type="GO" id="GO:0004143">
    <property type="term" value="F:ATP-dependent diacylglycerol kinase activity"/>
    <property type="evidence" value="ECO:0007669"/>
    <property type="project" value="TreeGrafter"/>
</dbReference>
<dbReference type="InterPro" id="IPR016064">
    <property type="entry name" value="NAD/diacylglycerol_kinase_sf"/>
</dbReference>
<protein>
    <recommendedName>
        <fullName evidence="1">DAGKc domain-containing protein</fullName>
    </recommendedName>
</protein>
<evidence type="ECO:0000313" key="2">
    <source>
        <dbReference type="EMBL" id="SUZ50633.1"/>
    </source>
</evidence>
<evidence type="ECO:0000259" key="1">
    <source>
        <dbReference type="PROSITE" id="PS50146"/>
    </source>
</evidence>
<reference evidence="2" key="1">
    <citation type="submission" date="2018-05" db="EMBL/GenBank/DDBJ databases">
        <authorList>
            <person name="Lanie J.A."/>
            <person name="Ng W.-L."/>
            <person name="Kazmierczak K.M."/>
            <person name="Andrzejewski T.M."/>
            <person name="Davidsen T.M."/>
            <person name="Wayne K.J."/>
            <person name="Tettelin H."/>
            <person name="Glass J.I."/>
            <person name="Rusch D."/>
            <person name="Podicherti R."/>
            <person name="Tsui H.-C.T."/>
            <person name="Winkler M.E."/>
        </authorList>
    </citation>
    <scope>NUCLEOTIDE SEQUENCE</scope>
</reference>
<proteinExistence type="predicted"/>
<dbReference type="SUPFAM" id="SSF111331">
    <property type="entry name" value="NAD kinase/diacylglycerol kinase-like"/>
    <property type="match status" value="1"/>
</dbReference>
<feature type="domain" description="DAGKc" evidence="1">
    <location>
        <begin position="1"/>
        <end position="130"/>
    </location>
</feature>
<dbReference type="Gene3D" id="2.60.200.40">
    <property type="match status" value="1"/>
</dbReference>
<name>A0A381NAR2_9ZZZZ</name>
<dbReference type="EMBL" id="UINC01000180">
    <property type="protein sequence ID" value="SUZ50633.1"/>
    <property type="molecule type" value="Genomic_DNA"/>
</dbReference>
<dbReference type="Pfam" id="PF00781">
    <property type="entry name" value="DAGK_cat"/>
    <property type="match status" value="1"/>
</dbReference>
<gene>
    <name evidence="2" type="ORF">METZ01_LOCUS3487</name>
</gene>
<dbReference type="Gene3D" id="3.40.50.10330">
    <property type="entry name" value="Probable inorganic polyphosphate/atp-NAD kinase, domain 1"/>
    <property type="match status" value="1"/>
</dbReference>
<dbReference type="AlphaFoldDB" id="A0A381NAR2"/>
<dbReference type="GO" id="GO:0005886">
    <property type="term" value="C:plasma membrane"/>
    <property type="evidence" value="ECO:0007669"/>
    <property type="project" value="TreeGrafter"/>
</dbReference>
<dbReference type="PROSITE" id="PS50146">
    <property type="entry name" value="DAGK"/>
    <property type="match status" value="1"/>
</dbReference>
<dbReference type="InterPro" id="IPR001206">
    <property type="entry name" value="Diacylglycerol_kinase_cat_dom"/>
</dbReference>
<dbReference type="SMART" id="SM00046">
    <property type="entry name" value="DAGKc"/>
    <property type="match status" value="1"/>
</dbReference>